<geneLocation type="mitochondrion" evidence="2"/>
<feature type="region of interest" description="Disordered" evidence="1">
    <location>
        <begin position="51"/>
        <end position="70"/>
    </location>
</feature>
<organism evidence="2">
    <name type="scientific">Picea glauca</name>
    <name type="common">White spruce</name>
    <name type="synonym">Pinus glauca</name>
    <dbReference type="NCBI Taxonomy" id="3330"/>
    <lineage>
        <taxon>Eukaryota</taxon>
        <taxon>Viridiplantae</taxon>
        <taxon>Streptophyta</taxon>
        <taxon>Embryophyta</taxon>
        <taxon>Tracheophyta</taxon>
        <taxon>Spermatophyta</taxon>
        <taxon>Pinopsida</taxon>
        <taxon>Pinidae</taxon>
        <taxon>Conifers I</taxon>
        <taxon>Pinales</taxon>
        <taxon>Pinaceae</taxon>
        <taxon>Picea</taxon>
    </lineage>
</organism>
<keyword evidence="2" id="KW-0496">Mitochondrion</keyword>
<proteinExistence type="predicted"/>
<protein>
    <submittedName>
        <fullName evidence="2">Uncharacterized protein</fullName>
    </submittedName>
</protein>
<feature type="compositionally biased region" description="Polar residues" evidence="1">
    <location>
        <begin position="59"/>
        <end position="70"/>
    </location>
</feature>
<accession>A0A101M440</accession>
<dbReference type="AlphaFoldDB" id="A0A101M440"/>
<name>A0A101M440_PICGL</name>
<evidence type="ECO:0000313" key="2">
    <source>
        <dbReference type="EMBL" id="KUM50517.1"/>
    </source>
</evidence>
<reference evidence="2" key="1">
    <citation type="journal article" date="2015" name="Genome Biol. Evol.">
        <title>Organellar Genomes of White Spruce (Picea glauca): Assembly and Annotation.</title>
        <authorList>
            <person name="Jackman S.D."/>
            <person name="Warren R.L."/>
            <person name="Gibb E.A."/>
            <person name="Vandervalk B.P."/>
            <person name="Mohamadi H."/>
            <person name="Chu J."/>
            <person name="Raymond A."/>
            <person name="Pleasance S."/>
            <person name="Coope R."/>
            <person name="Wildung M.R."/>
            <person name="Ritland C.E."/>
            <person name="Bousquet J."/>
            <person name="Jones S.J."/>
            <person name="Bohlmann J."/>
            <person name="Birol I."/>
        </authorList>
    </citation>
    <scope>NUCLEOTIDE SEQUENCE [LARGE SCALE GENOMIC DNA]</scope>
    <source>
        <tissue evidence="2">Flushing bud</tissue>
    </source>
</reference>
<evidence type="ECO:0000256" key="1">
    <source>
        <dbReference type="SAM" id="MobiDB-lite"/>
    </source>
</evidence>
<gene>
    <name evidence="2" type="ORF">ABT39_MTgene360</name>
</gene>
<sequence>MVRVPSLPCLLAWLAVPSERREIRIEKLDLKGSGEALNLYRFIGAGEGGLKQEGADWGNASSYSSEDAMM</sequence>
<dbReference type="EMBL" id="LKAM01000001">
    <property type="protein sequence ID" value="KUM50517.1"/>
    <property type="molecule type" value="Genomic_DNA"/>
</dbReference>
<comment type="caution">
    <text evidence="2">The sequence shown here is derived from an EMBL/GenBank/DDBJ whole genome shotgun (WGS) entry which is preliminary data.</text>
</comment>